<dbReference type="EMBL" id="LR796622">
    <property type="protein sequence ID" value="CAB4154590.1"/>
    <property type="molecule type" value="Genomic_DNA"/>
</dbReference>
<proteinExistence type="predicted"/>
<name>A0A6J5N507_9CAUD</name>
<keyword evidence="1" id="KW-0472">Membrane</keyword>
<keyword evidence="1" id="KW-0812">Transmembrane</keyword>
<organism evidence="2">
    <name type="scientific">uncultured Caudovirales phage</name>
    <dbReference type="NCBI Taxonomy" id="2100421"/>
    <lineage>
        <taxon>Viruses</taxon>
        <taxon>Duplodnaviria</taxon>
        <taxon>Heunggongvirae</taxon>
        <taxon>Uroviricota</taxon>
        <taxon>Caudoviricetes</taxon>
        <taxon>Peduoviridae</taxon>
        <taxon>Maltschvirus</taxon>
        <taxon>Maltschvirus maltsch</taxon>
    </lineage>
</organism>
<gene>
    <name evidence="2" type="ORF">UFOVP645_13</name>
</gene>
<keyword evidence="1" id="KW-1133">Transmembrane helix</keyword>
<evidence type="ECO:0000313" key="2">
    <source>
        <dbReference type="EMBL" id="CAB4154590.1"/>
    </source>
</evidence>
<feature type="transmembrane region" description="Helical" evidence="1">
    <location>
        <begin position="53"/>
        <end position="73"/>
    </location>
</feature>
<accession>A0A6J5N507</accession>
<reference evidence="2" key="1">
    <citation type="submission" date="2020-04" db="EMBL/GenBank/DDBJ databases">
        <authorList>
            <person name="Chiriac C."/>
            <person name="Salcher M."/>
            <person name="Ghai R."/>
            <person name="Kavagutti S V."/>
        </authorList>
    </citation>
    <scope>NUCLEOTIDE SEQUENCE</scope>
</reference>
<sequence>MMATKPNVNERVAVLETKLDDVREDVSMMRKENREDHARVITKLEALEGYRNWLMGAVAIVSPALLIAANHYFK</sequence>
<evidence type="ECO:0000256" key="1">
    <source>
        <dbReference type="SAM" id="Phobius"/>
    </source>
</evidence>
<protein>
    <submittedName>
        <fullName evidence="2">Uncharacterized protein</fullName>
    </submittedName>
</protein>